<dbReference type="Pfam" id="PF16850">
    <property type="entry name" value="Inhibitor_I66"/>
    <property type="match status" value="1"/>
</dbReference>
<reference evidence="3" key="2">
    <citation type="submission" date="2015-01" db="EMBL/GenBank/DDBJ databases">
        <title>Evolutionary Origins and Diversification of the Mycorrhizal Mutualists.</title>
        <authorList>
            <consortium name="DOE Joint Genome Institute"/>
            <consortium name="Mycorrhizal Genomics Consortium"/>
            <person name="Kohler A."/>
            <person name="Kuo A."/>
            <person name="Nagy L.G."/>
            <person name="Floudas D."/>
            <person name="Copeland A."/>
            <person name="Barry K.W."/>
            <person name="Cichocki N."/>
            <person name="Veneault-Fourrey C."/>
            <person name="LaButti K."/>
            <person name="Lindquist E.A."/>
            <person name="Lipzen A."/>
            <person name="Lundell T."/>
            <person name="Morin E."/>
            <person name="Murat C."/>
            <person name="Riley R."/>
            <person name="Ohm R."/>
            <person name="Sun H."/>
            <person name="Tunlid A."/>
            <person name="Henrissat B."/>
            <person name="Grigoriev I.V."/>
            <person name="Hibbett D.S."/>
            <person name="Martin F."/>
        </authorList>
    </citation>
    <scope>NUCLEOTIDE SEQUENCE [LARGE SCALE GENOMIC DNA]</scope>
    <source>
        <strain evidence="3">Marx 270</strain>
    </source>
</reference>
<dbReference type="Proteomes" id="UP000054217">
    <property type="component" value="Unassembled WGS sequence"/>
</dbReference>
<reference evidence="2 3" key="1">
    <citation type="submission" date="2014-04" db="EMBL/GenBank/DDBJ databases">
        <authorList>
            <consortium name="DOE Joint Genome Institute"/>
            <person name="Kuo A."/>
            <person name="Kohler A."/>
            <person name="Costa M.D."/>
            <person name="Nagy L.G."/>
            <person name="Floudas D."/>
            <person name="Copeland A."/>
            <person name="Barry K.W."/>
            <person name="Cichocki N."/>
            <person name="Veneault-Fourrey C."/>
            <person name="LaButti K."/>
            <person name="Lindquist E.A."/>
            <person name="Lipzen A."/>
            <person name="Lundell T."/>
            <person name="Morin E."/>
            <person name="Murat C."/>
            <person name="Sun H."/>
            <person name="Tunlid A."/>
            <person name="Henrissat B."/>
            <person name="Grigoriev I.V."/>
            <person name="Hibbett D.S."/>
            <person name="Martin F."/>
            <person name="Nordberg H.P."/>
            <person name="Cantor M.N."/>
            <person name="Hua S.X."/>
        </authorList>
    </citation>
    <scope>NUCLEOTIDE SEQUENCE [LARGE SCALE GENOMIC DNA]</scope>
    <source>
        <strain evidence="2 3">Marx 270</strain>
    </source>
</reference>
<dbReference type="HOGENOM" id="CLU_118219_0_0_1"/>
<dbReference type="InterPro" id="IPR031755">
    <property type="entry name" value="Inhibitor_I66"/>
</dbReference>
<feature type="region of interest" description="Disordered" evidence="1">
    <location>
        <begin position="114"/>
        <end position="150"/>
    </location>
</feature>
<dbReference type="EMBL" id="KN832151">
    <property type="protein sequence ID" value="KIN93617.1"/>
    <property type="molecule type" value="Genomic_DNA"/>
</dbReference>
<evidence type="ECO:0000313" key="2">
    <source>
        <dbReference type="EMBL" id="KIN93617.1"/>
    </source>
</evidence>
<organism evidence="2 3">
    <name type="scientific">Pisolithus tinctorius Marx 270</name>
    <dbReference type="NCBI Taxonomy" id="870435"/>
    <lineage>
        <taxon>Eukaryota</taxon>
        <taxon>Fungi</taxon>
        <taxon>Dikarya</taxon>
        <taxon>Basidiomycota</taxon>
        <taxon>Agaricomycotina</taxon>
        <taxon>Agaricomycetes</taxon>
        <taxon>Agaricomycetidae</taxon>
        <taxon>Boletales</taxon>
        <taxon>Sclerodermatineae</taxon>
        <taxon>Pisolithaceae</taxon>
        <taxon>Pisolithus</taxon>
    </lineage>
</organism>
<feature type="non-terminal residue" evidence="2">
    <location>
        <position position="150"/>
    </location>
</feature>
<dbReference type="OrthoDB" id="10379408at2759"/>
<sequence length="150" mass="16554">MSSIKLKDGEYAIRTFDGRVLAFPFVVKPGLGEIIVPPPPKPVYALPKAFQPEPFSVTLMEPERDLYQISDLVNDGGRLVAWVVAPQRWVVRFVPEQDAYLVQSEDLGSAWTAPPVDKFEPVGSSLSPFHGTDRRNPLTQRSSCSGSPNS</sequence>
<dbReference type="AlphaFoldDB" id="A0A0C3I929"/>
<feature type="compositionally biased region" description="Polar residues" evidence="1">
    <location>
        <begin position="137"/>
        <end position="150"/>
    </location>
</feature>
<keyword evidence="3" id="KW-1185">Reference proteome</keyword>
<dbReference type="Gene3D" id="2.80.10.50">
    <property type="match status" value="1"/>
</dbReference>
<dbReference type="GO" id="GO:0004867">
    <property type="term" value="F:serine-type endopeptidase inhibitor activity"/>
    <property type="evidence" value="ECO:0007669"/>
    <property type="project" value="InterPro"/>
</dbReference>
<accession>A0A0C3I929</accession>
<dbReference type="InParanoid" id="A0A0C3I929"/>
<protein>
    <submittedName>
        <fullName evidence="2">Uncharacterized protein</fullName>
    </submittedName>
</protein>
<proteinExistence type="predicted"/>
<gene>
    <name evidence="2" type="ORF">M404DRAFT_1008833</name>
</gene>
<evidence type="ECO:0000256" key="1">
    <source>
        <dbReference type="SAM" id="MobiDB-lite"/>
    </source>
</evidence>
<name>A0A0C3I929_PISTI</name>
<evidence type="ECO:0000313" key="3">
    <source>
        <dbReference type="Proteomes" id="UP000054217"/>
    </source>
</evidence>